<sequence length="226" mass="24231">MLYLYAVLEAPPPARSLPPGIGGGAPHFIEAFELVCAASETPNRSVAPEPAEVWRHQQVVEALIDRAPALPLRFGTLVEDASACRRLLTRHRDALGAQLGRVRHCVEFALRVSGLPEEVAPDPGIGGGPGTSYLRTLARREAGWPPSTAVFPHDGLAAHAAERLLWARSTSQPDLRASFLVRKPNVAAFLADVSALQRVRPDLGITCTGPWPPYSFSDPDLSGVSP</sequence>
<comment type="subcellular location">
    <subcellularLocation>
        <location evidence="2">Gas vesicle</location>
    </subcellularLocation>
</comment>
<accession>A0A4R3LPG7</accession>
<evidence type="ECO:0000256" key="1">
    <source>
        <dbReference type="ARBA" id="ARBA00022987"/>
    </source>
</evidence>
<dbReference type="PANTHER" id="PTHR36852:SF1">
    <property type="entry name" value="PROTEIN GVPL 2"/>
    <property type="match status" value="1"/>
</dbReference>
<evidence type="ECO:0000256" key="3">
    <source>
        <dbReference type="ARBA" id="ARBA00035643"/>
    </source>
</evidence>
<name>A0A4R3LPG7_9HYPH</name>
<dbReference type="Pfam" id="PF06386">
    <property type="entry name" value="GvpL_GvpF"/>
    <property type="match status" value="2"/>
</dbReference>
<evidence type="ECO:0000313" key="4">
    <source>
        <dbReference type="EMBL" id="TCT02272.1"/>
    </source>
</evidence>
<dbReference type="AlphaFoldDB" id="A0A4R3LPG7"/>
<comment type="similarity">
    <text evidence="3">Belongs to the gas vesicle GvpF/GvpL family.</text>
</comment>
<reference evidence="4 5" key="1">
    <citation type="submission" date="2019-03" db="EMBL/GenBank/DDBJ databases">
        <title>Genomic Encyclopedia of Type Strains, Phase IV (KMG-IV): sequencing the most valuable type-strain genomes for metagenomic binning, comparative biology and taxonomic classification.</title>
        <authorList>
            <person name="Goeker M."/>
        </authorList>
    </citation>
    <scope>NUCLEOTIDE SEQUENCE [LARGE SCALE GENOMIC DNA]</scope>
    <source>
        <strain evidence="4 5">DSM 9035</strain>
    </source>
</reference>
<proteinExistence type="inferred from homology"/>
<gene>
    <name evidence="4" type="ORF">EDC64_114133</name>
</gene>
<dbReference type="PANTHER" id="PTHR36852">
    <property type="entry name" value="PROTEIN GVPL 2"/>
    <property type="match status" value="1"/>
</dbReference>
<dbReference type="InterPro" id="IPR009430">
    <property type="entry name" value="GvpL/GvpF"/>
</dbReference>
<evidence type="ECO:0000256" key="2">
    <source>
        <dbReference type="ARBA" id="ARBA00035108"/>
    </source>
</evidence>
<dbReference type="RefSeq" id="WP_132034415.1">
    <property type="nucleotide sequence ID" value="NZ_SMAI01000014.1"/>
</dbReference>
<evidence type="ECO:0000313" key="5">
    <source>
        <dbReference type="Proteomes" id="UP000294664"/>
    </source>
</evidence>
<dbReference type="EMBL" id="SMAI01000014">
    <property type="protein sequence ID" value="TCT02272.1"/>
    <property type="molecule type" value="Genomic_DNA"/>
</dbReference>
<dbReference type="GO" id="GO:0031412">
    <property type="term" value="P:gas vesicle organization"/>
    <property type="evidence" value="ECO:0007669"/>
    <property type="project" value="InterPro"/>
</dbReference>
<dbReference type="Proteomes" id="UP000294664">
    <property type="component" value="Unassembled WGS sequence"/>
</dbReference>
<keyword evidence="1" id="KW-0304">Gas vesicle</keyword>
<protein>
    <submittedName>
        <fullName evidence="4">Gas vesicle protein GvpL/GvpF</fullName>
    </submittedName>
</protein>
<organism evidence="4 5">
    <name type="scientific">Aquabacter spiritensis</name>
    <dbReference type="NCBI Taxonomy" id="933073"/>
    <lineage>
        <taxon>Bacteria</taxon>
        <taxon>Pseudomonadati</taxon>
        <taxon>Pseudomonadota</taxon>
        <taxon>Alphaproteobacteria</taxon>
        <taxon>Hyphomicrobiales</taxon>
        <taxon>Xanthobacteraceae</taxon>
        <taxon>Aquabacter</taxon>
    </lineage>
</organism>
<comment type="caution">
    <text evidence="4">The sequence shown here is derived from an EMBL/GenBank/DDBJ whole genome shotgun (WGS) entry which is preliminary data.</text>
</comment>
<dbReference type="OrthoDB" id="146444at2"/>
<dbReference type="GO" id="GO:0031411">
    <property type="term" value="C:gas vesicle"/>
    <property type="evidence" value="ECO:0007669"/>
    <property type="project" value="UniProtKB-SubCell"/>
</dbReference>
<keyword evidence="5" id="KW-1185">Reference proteome</keyword>